<proteinExistence type="predicted"/>
<name>A0AC35TGI9_9BILA</name>
<sequence length="313" mass="35760">MQTLKHSVPFIPEPDYESPGKDDRGQRHSYQPVVPKRSSQAVNPDNFHTYKNVEDLYYNKPTNKDRALSIAKKQGVAVFPVFNNNNNETSLDSDKVVVPNAAMLLHVKNHKKFDDKHHNYESCKNCPICKSTATSSPAISPIPKEETNYHLDANRNVQADNYPNTNVNNVYSQSKQMNVYDKPEIRTNINQIRPRQNEVVGGETFYDKAFQKSKHIPYEPGYVPPLLLDINTTDNLSYPNILYGINNFASNPQTEEKVVMKFIVMNPFKGGRLDELTVKTGEIVIILRIEGAWCLVKNQDDLEGWIPYPKCFQ</sequence>
<dbReference type="WBParaSite" id="RSKR_0000029800.1">
    <property type="protein sequence ID" value="RSKR_0000029800.1"/>
    <property type="gene ID" value="RSKR_0000029800"/>
</dbReference>
<evidence type="ECO:0000313" key="1">
    <source>
        <dbReference type="Proteomes" id="UP000095286"/>
    </source>
</evidence>
<organism evidence="1 2">
    <name type="scientific">Rhabditophanes sp. KR3021</name>
    <dbReference type="NCBI Taxonomy" id="114890"/>
    <lineage>
        <taxon>Eukaryota</taxon>
        <taxon>Metazoa</taxon>
        <taxon>Ecdysozoa</taxon>
        <taxon>Nematoda</taxon>
        <taxon>Chromadorea</taxon>
        <taxon>Rhabditida</taxon>
        <taxon>Tylenchina</taxon>
        <taxon>Panagrolaimomorpha</taxon>
        <taxon>Strongyloidoidea</taxon>
        <taxon>Alloionematidae</taxon>
        <taxon>Rhabditophanes</taxon>
    </lineage>
</organism>
<protein>
    <submittedName>
        <fullName evidence="2">SH3 domain-containing protein</fullName>
    </submittedName>
</protein>
<accession>A0AC35TGI9</accession>
<evidence type="ECO:0000313" key="2">
    <source>
        <dbReference type="WBParaSite" id="RSKR_0000029800.1"/>
    </source>
</evidence>
<dbReference type="Proteomes" id="UP000095286">
    <property type="component" value="Unplaced"/>
</dbReference>
<reference evidence="2" key="1">
    <citation type="submission" date="2016-11" db="UniProtKB">
        <authorList>
            <consortium name="WormBaseParasite"/>
        </authorList>
    </citation>
    <scope>IDENTIFICATION</scope>
    <source>
        <strain evidence="2">KR3021</strain>
    </source>
</reference>